<keyword evidence="2" id="KW-1185">Reference proteome</keyword>
<gene>
    <name evidence="1" type="ORF">L596_002822</name>
</gene>
<dbReference type="Proteomes" id="UP000298663">
    <property type="component" value="Chromosome X"/>
</dbReference>
<dbReference type="EMBL" id="AZBU02000001">
    <property type="protein sequence ID" value="TMS35411.1"/>
    <property type="molecule type" value="Genomic_DNA"/>
</dbReference>
<comment type="caution">
    <text evidence="1">The sequence shown here is derived from an EMBL/GenBank/DDBJ whole genome shotgun (WGS) entry which is preliminary data.</text>
</comment>
<reference evidence="1 2" key="2">
    <citation type="journal article" date="2019" name="G3 (Bethesda)">
        <title>Hybrid Assembly of the Genome of the Entomopathogenic Nematode Steinernema carpocapsae Identifies the X-Chromosome.</title>
        <authorList>
            <person name="Serra L."/>
            <person name="Macchietto M."/>
            <person name="Macias-Munoz A."/>
            <person name="McGill C.J."/>
            <person name="Rodriguez I.M."/>
            <person name="Rodriguez B."/>
            <person name="Murad R."/>
            <person name="Mortazavi A."/>
        </authorList>
    </citation>
    <scope>NUCLEOTIDE SEQUENCE [LARGE SCALE GENOMIC DNA]</scope>
    <source>
        <strain evidence="1 2">ALL</strain>
    </source>
</reference>
<proteinExistence type="predicted"/>
<reference evidence="1 2" key="1">
    <citation type="journal article" date="2015" name="Genome Biol.">
        <title>Comparative genomics of Steinernema reveals deeply conserved gene regulatory networks.</title>
        <authorList>
            <person name="Dillman A.R."/>
            <person name="Macchietto M."/>
            <person name="Porter C.F."/>
            <person name="Rogers A."/>
            <person name="Williams B."/>
            <person name="Antoshechkin I."/>
            <person name="Lee M.M."/>
            <person name="Goodwin Z."/>
            <person name="Lu X."/>
            <person name="Lewis E.E."/>
            <person name="Goodrich-Blair H."/>
            <person name="Stock S.P."/>
            <person name="Adams B.J."/>
            <person name="Sternberg P.W."/>
            <person name="Mortazavi A."/>
        </authorList>
    </citation>
    <scope>NUCLEOTIDE SEQUENCE [LARGE SCALE GENOMIC DNA]</scope>
    <source>
        <strain evidence="1 2">ALL</strain>
    </source>
</reference>
<evidence type="ECO:0000313" key="1">
    <source>
        <dbReference type="EMBL" id="TMS35411.1"/>
    </source>
</evidence>
<organism evidence="1 2">
    <name type="scientific">Steinernema carpocapsae</name>
    <name type="common">Entomopathogenic nematode</name>
    <dbReference type="NCBI Taxonomy" id="34508"/>
    <lineage>
        <taxon>Eukaryota</taxon>
        <taxon>Metazoa</taxon>
        <taxon>Ecdysozoa</taxon>
        <taxon>Nematoda</taxon>
        <taxon>Chromadorea</taxon>
        <taxon>Rhabditida</taxon>
        <taxon>Tylenchina</taxon>
        <taxon>Panagrolaimomorpha</taxon>
        <taxon>Strongyloidoidea</taxon>
        <taxon>Steinernematidae</taxon>
        <taxon>Steinernema</taxon>
    </lineage>
</organism>
<evidence type="ECO:0000313" key="2">
    <source>
        <dbReference type="Proteomes" id="UP000298663"/>
    </source>
</evidence>
<sequence length="88" mass="9753">MSGQDQTGNVSKVRSVLSATVDPPTEARICQYVDTASQLCLGSPVQKPRVTTALRRKRKQSRDRLLRITQSTGVFANTDLFLNVKSIF</sequence>
<dbReference type="EMBL" id="CM016762">
    <property type="protein sequence ID" value="TMS35411.1"/>
    <property type="molecule type" value="Genomic_DNA"/>
</dbReference>
<protein>
    <submittedName>
        <fullName evidence="1">Uncharacterized protein</fullName>
    </submittedName>
</protein>
<name>A0A4U8UQT4_STECR</name>
<accession>A0A4U8UQT4</accession>
<dbReference type="AlphaFoldDB" id="A0A4U8UQT4"/>